<dbReference type="NCBIfam" id="TIGR00263">
    <property type="entry name" value="trpB"/>
    <property type="match status" value="1"/>
</dbReference>
<keyword evidence="7 12" id="KW-0822">Tryptophan biosynthesis</keyword>
<comment type="similarity">
    <text evidence="4 12">Belongs to the TrpB family.</text>
</comment>
<comment type="cofactor">
    <cofactor evidence="1 12">
        <name>pyridoxal 5'-phosphate</name>
        <dbReference type="ChEBI" id="CHEBI:597326"/>
    </cofactor>
</comment>
<dbReference type="PANTHER" id="PTHR48077:SF3">
    <property type="entry name" value="TRYPTOPHAN SYNTHASE"/>
    <property type="match status" value="1"/>
</dbReference>
<evidence type="ECO:0000259" key="13">
    <source>
        <dbReference type="Pfam" id="PF00291"/>
    </source>
</evidence>
<evidence type="ECO:0000256" key="3">
    <source>
        <dbReference type="ARBA" id="ARBA00004733"/>
    </source>
</evidence>
<dbReference type="GO" id="GO:0005737">
    <property type="term" value="C:cytoplasm"/>
    <property type="evidence" value="ECO:0007669"/>
    <property type="project" value="TreeGrafter"/>
</dbReference>
<dbReference type="InterPro" id="IPR001926">
    <property type="entry name" value="TrpB-like_PALP"/>
</dbReference>
<organism evidence="14 15">
    <name type="scientific">Anaerobacterium chartisolvens</name>
    <dbReference type="NCBI Taxonomy" id="1297424"/>
    <lineage>
        <taxon>Bacteria</taxon>
        <taxon>Bacillati</taxon>
        <taxon>Bacillota</taxon>
        <taxon>Clostridia</taxon>
        <taxon>Eubacteriales</taxon>
        <taxon>Oscillospiraceae</taxon>
        <taxon>Anaerobacterium</taxon>
    </lineage>
</organism>
<evidence type="ECO:0000256" key="2">
    <source>
        <dbReference type="ARBA" id="ARBA00002786"/>
    </source>
</evidence>
<feature type="domain" description="Tryptophan synthase beta chain-like PALP" evidence="13">
    <location>
        <begin position="54"/>
        <end position="378"/>
    </location>
</feature>
<dbReference type="InterPro" id="IPR006653">
    <property type="entry name" value="Trp_synth_b_CS"/>
</dbReference>
<evidence type="ECO:0000256" key="12">
    <source>
        <dbReference type="HAMAP-Rule" id="MF_00133"/>
    </source>
</evidence>
<dbReference type="InterPro" id="IPR036052">
    <property type="entry name" value="TrpB-like_PALP_sf"/>
</dbReference>
<keyword evidence="10 12" id="KW-0456">Lyase</keyword>
<dbReference type="EMBL" id="QPJT01000019">
    <property type="protein sequence ID" value="RCX12963.1"/>
    <property type="molecule type" value="Genomic_DNA"/>
</dbReference>
<keyword evidence="8 12" id="KW-0663">Pyridoxal phosphate</keyword>
<dbReference type="Proteomes" id="UP000253034">
    <property type="component" value="Unassembled WGS sequence"/>
</dbReference>
<dbReference type="FunFam" id="3.40.50.1100:FF:000004">
    <property type="entry name" value="Tryptophan synthase beta chain"/>
    <property type="match status" value="1"/>
</dbReference>
<dbReference type="Gene3D" id="3.40.50.1100">
    <property type="match status" value="2"/>
</dbReference>
<keyword evidence="9 12" id="KW-0057">Aromatic amino acid biosynthesis</keyword>
<keyword evidence="6 12" id="KW-0028">Amino-acid biosynthesis</keyword>
<gene>
    <name evidence="12" type="primary">trpB</name>
    <name evidence="14" type="ORF">DFR58_11920</name>
</gene>
<evidence type="ECO:0000256" key="4">
    <source>
        <dbReference type="ARBA" id="ARBA00009982"/>
    </source>
</evidence>
<dbReference type="PANTHER" id="PTHR48077">
    <property type="entry name" value="TRYPTOPHAN SYNTHASE-RELATED"/>
    <property type="match status" value="1"/>
</dbReference>
<evidence type="ECO:0000256" key="10">
    <source>
        <dbReference type="ARBA" id="ARBA00023239"/>
    </source>
</evidence>
<dbReference type="PROSITE" id="PS00168">
    <property type="entry name" value="TRP_SYNTHASE_BETA"/>
    <property type="match status" value="1"/>
</dbReference>
<comment type="pathway">
    <text evidence="3 12">Amino-acid biosynthesis; L-tryptophan biosynthesis; L-tryptophan from chorismate: step 5/5.</text>
</comment>
<dbReference type="Pfam" id="PF00291">
    <property type="entry name" value="PALP"/>
    <property type="match status" value="1"/>
</dbReference>
<dbReference type="FunFam" id="3.40.50.1100:FF:000001">
    <property type="entry name" value="Tryptophan synthase beta chain"/>
    <property type="match status" value="1"/>
</dbReference>
<dbReference type="PIRSF" id="PIRSF001413">
    <property type="entry name" value="Trp_syn_beta"/>
    <property type="match status" value="1"/>
</dbReference>
<comment type="subunit">
    <text evidence="5 12">Tetramer of two alpha and two beta chains.</text>
</comment>
<evidence type="ECO:0000313" key="15">
    <source>
        <dbReference type="Proteomes" id="UP000253034"/>
    </source>
</evidence>
<name>A0A369AV71_9FIRM</name>
<evidence type="ECO:0000256" key="9">
    <source>
        <dbReference type="ARBA" id="ARBA00023141"/>
    </source>
</evidence>
<comment type="function">
    <text evidence="2 12">The beta subunit is responsible for the synthesis of L-tryptophan from indole and L-serine.</text>
</comment>
<proteinExistence type="inferred from homology"/>
<evidence type="ECO:0000313" key="14">
    <source>
        <dbReference type="EMBL" id="RCX12963.1"/>
    </source>
</evidence>
<evidence type="ECO:0000256" key="1">
    <source>
        <dbReference type="ARBA" id="ARBA00001933"/>
    </source>
</evidence>
<accession>A0A369AV71</accession>
<dbReference type="InterPro" id="IPR006654">
    <property type="entry name" value="Trp_synth_beta"/>
</dbReference>
<reference evidence="14 15" key="1">
    <citation type="submission" date="2018-07" db="EMBL/GenBank/DDBJ databases">
        <title>Genomic Encyclopedia of Type Strains, Phase IV (KMG-IV): sequencing the most valuable type-strain genomes for metagenomic binning, comparative biology and taxonomic classification.</title>
        <authorList>
            <person name="Goeker M."/>
        </authorList>
    </citation>
    <scope>NUCLEOTIDE SEQUENCE [LARGE SCALE GENOMIC DNA]</scope>
    <source>
        <strain evidence="14 15">DSM 27016</strain>
    </source>
</reference>
<comment type="caution">
    <text evidence="14">The sequence shown here is derived from an EMBL/GenBank/DDBJ whole genome shotgun (WGS) entry which is preliminary data.</text>
</comment>
<evidence type="ECO:0000256" key="5">
    <source>
        <dbReference type="ARBA" id="ARBA00011270"/>
    </source>
</evidence>
<dbReference type="OrthoDB" id="9766131at2"/>
<dbReference type="SUPFAM" id="SSF53686">
    <property type="entry name" value="Tryptophan synthase beta subunit-like PLP-dependent enzymes"/>
    <property type="match status" value="1"/>
</dbReference>
<evidence type="ECO:0000256" key="7">
    <source>
        <dbReference type="ARBA" id="ARBA00022822"/>
    </source>
</evidence>
<dbReference type="EC" id="4.2.1.20" evidence="12"/>
<evidence type="ECO:0000256" key="8">
    <source>
        <dbReference type="ARBA" id="ARBA00022898"/>
    </source>
</evidence>
<dbReference type="CDD" id="cd06446">
    <property type="entry name" value="Trp-synth_B"/>
    <property type="match status" value="1"/>
</dbReference>
<protein>
    <recommendedName>
        <fullName evidence="12">Tryptophan synthase beta chain</fullName>
        <ecNumber evidence="12">4.2.1.20</ecNumber>
    </recommendedName>
</protein>
<comment type="catalytic activity">
    <reaction evidence="11 12">
        <text>(1S,2R)-1-C-(indol-3-yl)glycerol 3-phosphate + L-serine = D-glyceraldehyde 3-phosphate + L-tryptophan + H2O</text>
        <dbReference type="Rhea" id="RHEA:10532"/>
        <dbReference type="ChEBI" id="CHEBI:15377"/>
        <dbReference type="ChEBI" id="CHEBI:33384"/>
        <dbReference type="ChEBI" id="CHEBI:57912"/>
        <dbReference type="ChEBI" id="CHEBI:58866"/>
        <dbReference type="ChEBI" id="CHEBI:59776"/>
        <dbReference type="EC" id="4.2.1.20"/>
    </reaction>
</comment>
<dbReference type="GO" id="GO:0004834">
    <property type="term" value="F:tryptophan synthase activity"/>
    <property type="evidence" value="ECO:0007669"/>
    <property type="project" value="UniProtKB-UniRule"/>
</dbReference>
<dbReference type="RefSeq" id="WP_114298716.1">
    <property type="nucleotide sequence ID" value="NZ_QPJT01000019.1"/>
</dbReference>
<keyword evidence="15" id="KW-1185">Reference proteome</keyword>
<dbReference type="AlphaFoldDB" id="A0A369AV71"/>
<dbReference type="InterPro" id="IPR023026">
    <property type="entry name" value="Trp_synth_beta/beta-like"/>
</dbReference>
<dbReference type="UniPathway" id="UPA00035">
    <property type="reaction ID" value="UER00044"/>
</dbReference>
<feature type="modified residue" description="N6-(pyridoxal phosphate)lysine" evidence="12">
    <location>
        <position position="88"/>
    </location>
</feature>
<sequence length="399" mass="44102">MELNRKGRFGEFGGQYVPETLMNALIELEEKYERYSKDPDFKKELDFYFKEYAGRPSLLYFAEKMTKDLGGAKIYLKREDLNHTGSHKINNVLGQVLLAKKMGKKRVIAETGAGQHGVATATAAALFDLECEVFMGKEDMERQALNVFRMRLLGAEVRPVLSGTATLKDACSEAMREWALSVDSTFYVFGSVMGPHPYPTIVRDFQRIIGDEVKEQIMEKEDRYPDILLACVGGGSNAMGLFYPFIQNENVQLIGVEAAGEGADTPRNAATLTKGSVGVLHGMKSYFLQDSDGQINPVYSISAGLDYPGIGPEHAYLYKTGRASYVPVTDEEAVRAFKYLTRVEGIIPAIESSHAVAHAIKIAPHIGRDKIIVINLSGRGDKDVYSIARYLGENIEAEG</sequence>
<dbReference type="HAMAP" id="MF_00133">
    <property type="entry name" value="Trp_synth_beta"/>
    <property type="match status" value="1"/>
</dbReference>
<evidence type="ECO:0000256" key="6">
    <source>
        <dbReference type="ARBA" id="ARBA00022605"/>
    </source>
</evidence>
<evidence type="ECO:0000256" key="11">
    <source>
        <dbReference type="ARBA" id="ARBA00049047"/>
    </source>
</evidence>